<keyword evidence="4" id="KW-1185">Reference proteome</keyword>
<dbReference type="NCBIfam" id="TIGR04183">
    <property type="entry name" value="Por_Secre_tail"/>
    <property type="match status" value="1"/>
</dbReference>
<dbReference type="InterPro" id="IPR026444">
    <property type="entry name" value="Secre_tail"/>
</dbReference>
<dbReference type="EMBL" id="FQZE01000001">
    <property type="protein sequence ID" value="SHI33118.1"/>
    <property type="molecule type" value="Genomic_DNA"/>
</dbReference>
<dbReference type="AlphaFoldDB" id="A0A1M6A9I5"/>
<reference evidence="3 4" key="1">
    <citation type="submission" date="2016-11" db="EMBL/GenBank/DDBJ databases">
        <authorList>
            <person name="Jaros S."/>
            <person name="Januszkiewicz K."/>
            <person name="Wedrychowicz H."/>
        </authorList>
    </citation>
    <scope>NUCLEOTIDE SEQUENCE [LARGE SCALE GENOMIC DNA]</scope>
    <source>
        <strain evidence="3 4">DSM 27063</strain>
    </source>
</reference>
<accession>A0A1M6A9I5</accession>
<proteinExistence type="predicted"/>
<dbReference type="OrthoDB" id="5937621at2"/>
<evidence type="ECO:0000259" key="1">
    <source>
        <dbReference type="Pfam" id="PF10091"/>
    </source>
</evidence>
<evidence type="ECO:0000259" key="2">
    <source>
        <dbReference type="Pfam" id="PF18962"/>
    </source>
</evidence>
<evidence type="ECO:0000313" key="3">
    <source>
        <dbReference type="EMBL" id="SHI33118.1"/>
    </source>
</evidence>
<protein>
    <submittedName>
        <fullName evidence="3">Por secretion system C-terminal sorting domain-containing protein</fullName>
    </submittedName>
</protein>
<dbReference type="Gene3D" id="2.60.120.430">
    <property type="entry name" value="Galactose-binding lectin"/>
    <property type="match status" value="1"/>
</dbReference>
<name>A0A1M6A9I5_9BACT</name>
<gene>
    <name evidence="3" type="ORF">SAMN05444280_101122</name>
</gene>
<dbReference type="Gene3D" id="1.50.10.140">
    <property type="match status" value="1"/>
</dbReference>
<dbReference type="Pfam" id="PF10091">
    <property type="entry name" value="Glycoamylase"/>
    <property type="match status" value="1"/>
</dbReference>
<dbReference type="Pfam" id="PF18962">
    <property type="entry name" value="Por_Secre_tail"/>
    <property type="match status" value="1"/>
</dbReference>
<feature type="domain" description="Glycoamylase-like" evidence="1">
    <location>
        <begin position="478"/>
        <end position="690"/>
    </location>
</feature>
<dbReference type="SUPFAM" id="SSF81853">
    <property type="entry name" value="Family 10 polysaccharide lyase"/>
    <property type="match status" value="1"/>
</dbReference>
<feature type="domain" description="Secretion system C-terminal sorting" evidence="2">
    <location>
        <begin position="722"/>
        <end position="797"/>
    </location>
</feature>
<organism evidence="3 4">
    <name type="scientific">Tangfeifania diversioriginum</name>
    <dbReference type="NCBI Taxonomy" id="1168035"/>
    <lineage>
        <taxon>Bacteria</taxon>
        <taxon>Pseudomonadati</taxon>
        <taxon>Bacteroidota</taxon>
        <taxon>Bacteroidia</taxon>
        <taxon>Marinilabiliales</taxon>
        <taxon>Prolixibacteraceae</taxon>
        <taxon>Tangfeifania</taxon>
    </lineage>
</organism>
<evidence type="ECO:0000313" key="4">
    <source>
        <dbReference type="Proteomes" id="UP000184050"/>
    </source>
</evidence>
<dbReference type="RefSeq" id="WP_073163998.1">
    <property type="nucleotide sequence ID" value="NZ_FQZE01000001.1"/>
</dbReference>
<dbReference type="STRING" id="1168035.SAMN05444280_101122"/>
<dbReference type="Proteomes" id="UP000184050">
    <property type="component" value="Unassembled WGS sequence"/>
</dbReference>
<dbReference type="InterPro" id="IPR019282">
    <property type="entry name" value="Glycoamylase-like_cons_dom"/>
</dbReference>
<sequence length="799" mass="90490">MLRSLFLTGILVFALVSVWAQEAFFFTEGTDETFYDQGIVNVESMGESSFEHTNPPGLPQYNDKIPCSTNAWKGNTSLKFNYTSAENGNWRATVYRNDWSTVDITGLDTLSFYIYAEETLPKSALPLIGLTATNNDFTGDLFSNFYALADFNEDISADQWARVVFPLNKITDDSDNNLLNFSSVKGVVFRQSETNGTSRLILVDEISAFKSLSEIPAVENFVATGYDSHAELNWEFPMEDLTYRIYASFDRGANFELRAETSENYYLDFVPEQARNSEVIYRVVSAFQGNESEPAEASAQIRDFSDDELMDMVQRSSFRYFWEGAHQATGMALERSNGNGRTAASGATGMGLMAMIVAYEREYKPQEEIKDRILKILEFLENCERHHGAWSHWYNADTSETQPFMEDDDGGDIVETSFVAQGLIALKNYFAGTDAKSVQIRETADRLWRGIDWDWYRNGQNVLFWHWSPNFNFQKNMKVTGWNECLVTYVMAASSPTHGISKVVYDQGWAGNGAMVNPRTFYGHEIRLSPDWGGPLFWIHYSHLGINPHGLSDKYADYWQEHVNTAKIHHAYAVENPEGHTNYSDKNWGLTASDDPDGYTAHQPVHNDNGTISPTAALASMPYTPEESMKALKYFYRERGQDLFGKFGPYDAFNDNLGWVQKAYIGIDQGPIVVMLENHRTGLLWNTVMKDADLQAGLDKLGFEYEVSTEAKEIQENVQFKVYPNPAEGYFYVNLNSSFQNKTITVKITGLDGKSVFTEEFIWPVTNFKIDCSGIDSGFYVVELSGGDSFFKTKLLIQN</sequence>